<comment type="caution">
    <text evidence="1">The sequence shown here is derived from an EMBL/GenBank/DDBJ whole genome shotgun (WGS) entry which is preliminary data.</text>
</comment>
<accession>A0ACC2H6U0</accession>
<dbReference type="EMBL" id="CM055732">
    <property type="protein sequence ID" value="KAJ8011375.1"/>
    <property type="molecule type" value="Genomic_DNA"/>
</dbReference>
<protein>
    <submittedName>
        <fullName evidence="1">Uncharacterized protein</fullName>
    </submittedName>
</protein>
<keyword evidence="2" id="KW-1185">Reference proteome</keyword>
<dbReference type="Proteomes" id="UP001157502">
    <property type="component" value="Chromosome 5"/>
</dbReference>
<feature type="non-terminal residue" evidence="1">
    <location>
        <position position="1"/>
    </location>
</feature>
<organism evidence="1 2">
    <name type="scientific">Dallia pectoralis</name>
    <name type="common">Alaska blackfish</name>
    <dbReference type="NCBI Taxonomy" id="75939"/>
    <lineage>
        <taxon>Eukaryota</taxon>
        <taxon>Metazoa</taxon>
        <taxon>Chordata</taxon>
        <taxon>Craniata</taxon>
        <taxon>Vertebrata</taxon>
        <taxon>Euteleostomi</taxon>
        <taxon>Actinopterygii</taxon>
        <taxon>Neopterygii</taxon>
        <taxon>Teleostei</taxon>
        <taxon>Protacanthopterygii</taxon>
        <taxon>Esociformes</taxon>
        <taxon>Umbridae</taxon>
        <taxon>Dallia</taxon>
    </lineage>
</organism>
<evidence type="ECO:0000313" key="2">
    <source>
        <dbReference type="Proteomes" id="UP001157502"/>
    </source>
</evidence>
<reference evidence="1" key="1">
    <citation type="submission" date="2021-05" db="EMBL/GenBank/DDBJ databases">
        <authorList>
            <person name="Pan Q."/>
            <person name="Jouanno E."/>
            <person name="Zahm M."/>
            <person name="Klopp C."/>
            <person name="Cabau C."/>
            <person name="Louis A."/>
            <person name="Berthelot C."/>
            <person name="Parey E."/>
            <person name="Roest Crollius H."/>
            <person name="Montfort J."/>
            <person name="Robinson-Rechavi M."/>
            <person name="Bouchez O."/>
            <person name="Lampietro C."/>
            <person name="Lopez Roques C."/>
            <person name="Donnadieu C."/>
            <person name="Postlethwait J."/>
            <person name="Bobe J."/>
            <person name="Dillon D."/>
            <person name="Chandos A."/>
            <person name="von Hippel F."/>
            <person name="Guiguen Y."/>
        </authorList>
    </citation>
    <scope>NUCLEOTIDE SEQUENCE</scope>
    <source>
        <strain evidence="1">YG-Jan2019</strain>
    </source>
</reference>
<feature type="non-terminal residue" evidence="1">
    <location>
        <position position="125"/>
    </location>
</feature>
<gene>
    <name evidence="1" type="ORF">DPEC_G00057510</name>
</gene>
<evidence type="ECO:0000313" key="1">
    <source>
        <dbReference type="EMBL" id="KAJ8011375.1"/>
    </source>
</evidence>
<sequence>PPAAPGPITGQGPPAAPGPPLQTQDPGRNRACVLPMTPRPLHIQGTSGPGILRPVLEIPAKFRSVFKEFPYFNYVQSKALDDVLYTSKNFVACAPTGSGKTVLFELAVIRLLMETTEPWRNVKAV</sequence>
<name>A0ACC2H6U0_DALPE</name>
<proteinExistence type="predicted"/>